<evidence type="ECO:0000256" key="1">
    <source>
        <dbReference type="SAM" id="Phobius"/>
    </source>
</evidence>
<keyword evidence="1" id="KW-0472">Membrane</keyword>
<dbReference type="RefSeq" id="XP_021870428.1">
    <property type="nucleotide sequence ID" value="XM_022016114.1"/>
</dbReference>
<evidence type="ECO:0000313" key="3">
    <source>
        <dbReference type="Proteomes" id="UP000193218"/>
    </source>
</evidence>
<feature type="transmembrane region" description="Helical" evidence="1">
    <location>
        <begin position="6"/>
        <end position="24"/>
    </location>
</feature>
<protein>
    <recommendedName>
        <fullName evidence="4">DUF1772-domain-containing protein</fullName>
    </recommendedName>
</protein>
<dbReference type="OrthoDB" id="5954308at2759"/>
<keyword evidence="1" id="KW-1133">Transmembrane helix</keyword>
<dbReference type="InParanoid" id="A0A1Y1UFL7"/>
<keyword evidence="3" id="KW-1185">Reference proteome</keyword>
<feature type="transmembrane region" description="Helical" evidence="1">
    <location>
        <begin position="60"/>
        <end position="80"/>
    </location>
</feature>
<evidence type="ECO:0000313" key="2">
    <source>
        <dbReference type="EMBL" id="ORX36327.1"/>
    </source>
</evidence>
<sequence>MDWHKTILAITSATTSYIFFGALADQQRGIVPLATGRIKNTAGLTPANRVGLFASFLPRAAIPIVLIANISIIMAFTTSYYHPDRIIRQIAFTSAGFLLLLAPLTLGQHLPAINSQLLAFSRAGPKEIEAKGELINQLIITWERKHLWRFISYVGAWACSIAALSIDSGRTKL</sequence>
<accession>A0A1Y1UFL7</accession>
<feature type="transmembrane region" description="Helical" evidence="1">
    <location>
        <begin position="86"/>
        <end position="106"/>
    </location>
</feature>
<feature type="transmembrane region" description="Helical" evidence="1">
    <location>
        <begin position="147"/>
        <end position="166"/>
    </location>
</feature>
<reference evidence="2 3" key="1">
    <citation type="submission" date="2017-03" db="EMBL/GenBank/DDBJ databases">
        <title>Widespread Adenine N6-methylation of Active Genes in Fungi.</title>
        <authorList>
            <consortium name="DOE Joint Genome Institute"/>
            <person name="Mondo S.J."/>
            <person name="Dannebaum R.O."/>
            <person name="Kuo R.C."/>
            <person name="Louie K.B."/>
            <person name="Bewick A.J."/>
            <person name="Labutti K."/>
            <person name="Haridas S."/>
            <person name="Kuo A."/>
            <person name="Salamov A."/>
            <person name="Ahrendt S.R."/>
            <person name="Lau R."/>
            <person name="Bowen B.P."/>
            <person name="Lipzen A."/>
            <person name="Sullivan W."/>
            <person name="Andreopoulos W.B."/>
            <person name="Clum A."/>
            <person name="Lindquist E."/>
            <person name="Daum C."/>
            <person name="Northen T.R."/>
            <person name="Ramamoorthy G."/>
            <person name="Schmitz R.J."/>
            <person name="Gryganskyi A."/>
            <person name="Culley D."/>
            <person name="Magnuson J."/>
            <person name="James T.Y."/>
            <person name="O'Malley M.A."/>
            <person name="Stajich J.E."/>
            <person name="Spatafora J.W."/>
            <person name="Visel A."/>
            <person name="Grigoriev I.V."/>
        </authorList>
    </citation>
    <scope>NUCLEOTIDE SEQUENCE [LARGE SCALE GENOMIC DNA]</scope>
    <source>
        <strain evidence="2 3">NRRL Y-17943</strain>
    </source>
</reference>
<dbReference type="GeneID" id="33557923"/>
<dbReference type="AlphaFoldDB" id="A0A1Y1UFL7"/>
<dbReference type="EMBL" id="NBSH01000008">
    <property type="protein sequence ID" value="ORX36327.1"/>
    <property type="molecule type" value="Genomic_DNA"/>
</dbReference>
<comment type="caution">
    <text evidence="2">The sequence shown here is derived from an EMBL/GenBank/DDBJ whole genome shotgun (WGS) entry which is preliminary data.</text>
</comment>
<organism evidence="2 3">
    <name type="scientific">Kockovaella imperatae</name>
    <dbReference type="NCBI Taxonomy" id="4999"/>
    <lineage>
        <taxon>Eukaryota</taxon>
        <taxon>Fungi</taxon>
        <taxon>Dikarya</taxon>
        <taxon>Basidiomycota</taxon>
        <taxon>Agaricomycotina</taxon>
        <taxon>Tremellomycetes</taxon>
        <taxon>Tremellales</taxon>
        <taxon>Cuniculitremaceae</taxon>
        <taxon>Kockovaella</taxon>
    </lineage>
</organism>
<keyword evidence="1" id="KW-0812">Transmembrane</keyword>
<name>A0A1Y1UFL7_9TREE</name>
<gene>
    <name evidence="2" type="ORF">BD324DRAFT_628298</name>
</gene>
<dbReference type="Proteomes" id="UP000193218">
    <property type="component" value="Unassembled WGS sequence"/>
</dbReference>
<evidence type="ECO:0008006" key="4">
    <source>
        <dbReference type="Google" id="ProtNLM"/>
    </source>
</evidence>
<proteinExistence type="predicted"/>